<dbReference type="SUPFAM" id="SSF51430">
    <property type="entry name" value="NAD(P)-linked oxidoreductase"/>
    <property type="match status" value="1"/>
</dbReference>
<keyword evidence="1" id="KW-0521">NADP</keyword>
<comment type="caution">
    <text evidence="4">The sequence shown here is derived from an EMBL/GenBank/DDBJ whole genome shotgun (WGS) entry which is preliminary data.</text>
</comment>
<dbReference type="GO" id="GO:0016616">
    <property type="term" value="F:oxidoreductase activity, acting on the CH-OH group of donors, NAD or NADP as acceptor"/>
    <property type="evidence" value="ECO:0007669"/>
    <property type="project" value="UniProtKB-ARBA"/>
</dbReference>
<sequence>MPLVELTVVKKIAHKYNKSPAQILLRHLMQAGRAVKPKSADAQRQRENLDIFDFRLDRKDVLRLNDLDKGEHGRIFNFVALVPGVEKHPEFPFEEKKKKKKKNWFRMPRRNEVVVTFQMEKKKNGEDTNHNKESIELKPPSPVTRATEKNTGPLSTVAETDLERYVGVGRRRCERLFSSTVYHYVGELF</sequence>
<dbReference type="Proteomes" id="UP001627154">
    <property type="component" value="Unassembled WGS sequence"/>
</dbReference>
<dbReference type="PANTHER" id="PTHR43827:SF3">
    <property type="entry name" value="NADP-DEPENDENT OXIDOREDUCTASE DOMAIN-CONTAINING PROTEIN"/>
    <property type="match status" value="1"/>
</dbReference>
<dbReference type="AlphaFoldDB" id="A0ABD2XQG2"/>
<dbReference type="InterPro" id="IPR020471">
    <property type="entry name" value="AKR"/>
</dbReference>
<evidence type="ECO:0000256" key="1">
    <source>
        <dbReference type="ARBA" id="ARBA00022857"/>
    </source>
</evidence>
<gene>
    <name evidence="4" type="ORF">TKK_000966</name>
</gene>
<feature type="region of interest" description="Disordered" evidence="3">
    <location>
        <begin position="122"/>
        <end position="152"/>
    </location>
</feature>
<evidence type="ECO:0008006" key="6">
    <source>
        <dbReference type="Google" id="ProtNLM"/>
    </source>
</evidence>
<dbReference type="EMBL" id="JBJJXI010000018">
    <property type="protein sequence ID" value="KAL3406843.1"/>
    <property type="molecule type" value="Genomic_DNA"/>
</dbReference>
<reference evidence="4 5" key="1">
    <citation type="journal article" date="2024" name="bioRxiv">
        <title>A reference genome for Trichogramma kaykai: A tiny desert-dwelling parasitoid wasp with competing sex-ratio distorters.</title>
        <authorList>
            <person name="Culotta J."/>
            <person name="Lindsey A.R."/>
        </authorList>
    </citation>
    <scope>NUCLEOTIDE SEQUENCE [LARGE SCALE GENOMIC DNA]</scope>
    <source>
        <strain evidence="4 5">KSX58</strain>
    </source>
</reference>
<evidence type="ECO:0000313" key="5">
    <source>
        <dbReference type="Proteomes" id="UP001627154"/>
    </source>
</evidence>
<keyword evidence="5" id="KW-1185">Reference proteome</keyword>
<dbReference type="Gene3D" id="3.20.20.100">
    <property type="entry name" value="NADP-dependent oxidoreductase domain"/>
    <property type="match status" value="1"/>
</dbReference>
<proteinExistence type="predicted"/>
<dbReference type="PANTHER" id="PTHR43827">
    <property type="entry name" value="2,5-DIKETO-D-GLUCONIC ACID REDUCTASE"/>
    <property type="match status" value="1"/>
</dbReference>
<evidence type="ECO:0000313" key="4">
    <source>
        <dbReference type="EMBL" id="KAL3406843.1"/>
    </source>
</evidence>
<keyword evidence="2" id="KW-0560">Oxidoreductase</keyword>
<accession>A0ABD2XQG2</accession>
<dbReference type="InterPro" id="IPR036812">
    <property type="entry name" value="NAD(P)_OxRdtase_dom_sf"/>
</dbReference>
<feature type="compositionally biased region" description="Basic and acidic residues" evidence="3">
    <location>
        <begin position="122"/>
        <end position="136"/>
    </location>
</feature>
<evidence type="ECO:0000256" key="2">
    <source>
        <dbReference type="ARBA" id="ARBA00023002"/>
    </source>
</evidence>
<protein>
    <recommendedName>
        <fullName evidence="6">NADP-dependent oxidoreductase domain-containing protein</fullName>
    </recommendedName>
</protein>
<name>A0ABD2XQG2_9HYME</name>
<evidence type="ECO:0000256" key="3">
    <source>
        <dbReference type="SAM" id="MobiDB-lite"/>
    </source>
</evidence>
<organism evidence="4 5">
    <name type="scientific">Trichogramma kaykai</name>
    <dbReference type="NCBI Taxonomy" id="54128"/>
    <lineage>
        <taxon>Eukaryota</taxon>
        <taxon>Metazoa</taxon>
        <taxon>Ecdysozoa</taxon>
        <taxon>Arthropoda</taxon>
        <taxon>Hexapoda</taxon>
        <taxon>Insecta</taxon>
        <taxon>Pterygota</taxon>
        <taxon>Neoptera</taxon>
        <taxon>Endopterygota</taxon>
        <taxon>Hymenoptera</taxon>
        <taxon>Apocrita</taxon>
        <taxon>Proctotrupomorpha</taxon>
        <taxon>Chalcidoidea</taxon>
        <taxon>Trichogrammatidae</taxon>
        <taxon>Trichogramma</taxon>
    </lineage>
</organism>